<dbReference type="Gene3D" id="3.40.50.300">
    <property type="entry name" value="P-loop containing nucleotide triphosphate hydrolases"/>
    <property type="match status" value="1"/>
</dbReference>
<comment type="caution">
    <text evidence="3">The sequence shown here is derived from an EMBL/GenBank/DDBJ whole genome shotgun (WGS) entry which is preliminary data.</text>
</comment>
<dbReference type="EMBL" id="CAJOBI010120813">
    <property type="protein sequence ID" value="CAF4677359.1"/>
    <property type="molecule type" value="Genomic_DNA"/>
</dbReference>
<feature type="region of interest" description="Disordered" evidence="1">
    <location>
        <begin position="47"/>
        <end position="69"/>
    </location>
</feature>
<gene>
    <name evidence="2" type="ORF">SMN809_LOCUS42135</name>
    <name evidence="3" type="ORF">SMN809_LOCUS49737</name>
</gene>
<evidence type="ECO:0000313" key="4">
    <source>
        <dbReference type="Proteomes" id="UP000676336"/>
    </source>
</evidence>
<evidence type="ECO:0000256" key="1">
    <source>
        <dbReference type="SAM" id="MobiDB-lite"/>
    </source>
</evidence>
<proteinExistence type="predicted"/>
<dbReference type="EMBL" id="CAJOBI010162910">
    <property type="protein sequence ID" value="CAF4858420.1"/>
    <property type="molecule type" value="Genomic_DNA"/>
</dbReference>
<evidence type="ECO:0000313" key="3">
    <source>
        <dbReference type="EMBL" id="CAF4858420.1"/>
    </source>
</evidence>
<protein>
    <submittedName>
        <fullName evidence="3">Uncharacterized protein</fullName>
    </submittedName>
</protein>
<sequence>FNLRTKQPILVTGSEACGKSELLLTLAWLHSKRIHQLNITPETEPTSLIGQLVPNDSQESNDQANSMIM</sequence>
<dbReference type="AlphaFoldDB" id="A0A8S3BTW1"/>
<accession>A0A8S3BTW1</accession>
<organism evidence="3 4">
    <name type="scientific">Rotaria magnacalcarata</name>
    <dbReference type="NCBI Taxonomy" id="392030"/>
    <lineage>
        <taxon>Eukaryota</taxon>
        <taxon>Metazoa</taxon>
        <taxon>Spiralia</taxon>
        <taxon>Gnathifera</taxon>
        <taxon>Rotifera</taxon>
        <taxon>Eurotatoria</taxon>
        <taxon>Bdelloidea</taxon>
        <taxon>Philodinida</taxon>
        <taxon>Philodinidae</taxon>
        <taxon>Rotaria</taxon>
    </lineage>
</organism>
<dbReference type="Proteomes" id="UP000676336">
    <property type="component" value="Unassembled WGS sequence"/>
</dbReference>
<feature type="non-terminal residue" evidence="3">
    <location>
        <position position="1"/>
    </location>
</feature>
<reference evidence="3" key="1">
    <citation type="submission" date="2021-02" db="EMBL/GenBank/DDBJ databases">
        <authorList>
            <person name="Nowell W R."/>
        </authorList>
    </citation>
    <scope>NUCLEOTIDE SEQUENCE</scope>
</reference>
<name>A0A8S3BTW1_9BILA</name>
<evidence type="ECO:0000313" key="2">
    <source>
        <dbReference type="EMBL" id="CAF4677359.1"/>
    </source>
</evidence>
<dbReference type="InterPro" id="IPR027417">
    <property type="entry name" value="P-loop_NTPase"/>
</dbReference>